<accession>A0A699KVQ2</accession>
<comment type="caution">
    <text evidence="1">The sequence shown here is derived from an EMBL/GenBank/DDBJ whole genome shotgun (WGS) entry which is preliminary data.</text>
</comment>
<evidence type="ECO:0000313" key="1">
    <source>
        <dbReference type="EMBL" id="GFB13928.1"/>
    </source>
</evidence>
<name>A0A699KVQ2_TANCI</name>
<reference evidence="1" key="1">
    <citation type="journal article" date="2019" name="Sci. Rep.">
        <title>Draft genome of Tanacetum cinerariifolium, the natural source of mosquito coil.</title>
        <authorList>
            <person name="Yamashiro T."/>
            <person name="Shiraishi A."/>
            <person name="Satake H."/>
            <person name="Nakayama K."/>
        </authorList>
    </citation>
    <scope>NUCLEOTIDE SEQUENCE</scope>
</reference>
<protein>
    <submittedName>
        <fullName evidence="1">Uncharacterized protein</fullName>
    </submittedName>
</protein>
<dbReference type="AlphaFoldDB" id="A0A699KVQ2"/>
<dbReference type="EMBL" id="BKCJ010560646">
    <property type="protein sequence ID" value="GFB13928.1"/>
    <property type="molecule type" value="Genomic_DNA"/>
</dbReference>
<organism evidence="1">
    <name type="scientific">Tanacetum cinerariifolium</name>
    <name type="common">Dalmatian daisy</name>
    <name type="synonym">Chrysanthemum cinerariifolium</name>
    <dbReference type="NCBI Taxonomy" id="118510"/>
    <lineage>
        <taxon>Eukaryota</taxon>
        <taxon>Viridiplantae</taxon>
        <taxon>Streptophyta</taxon>
        <taxon>Embryophyta</taxon>
        <taxon>Tracheophyta</taxon>
        <taxon>Spermatophyta</taxon>
        <taxon>Magnoliopsida</taxon>
        <taxon>eudicotyledons</taxon>
        <taxon>Gunneridae</taxon>
        <taxon>Pentapetalae</taxon>
        <taxon>asterids</taxon>
        <taxon>campanulids</taxon>
        <taxon>Asterales</taxon>
        <taxon>Asteraceae</taxon>
        <taxon>Asteroideae</taxon>
        <taxon>Anthemideae</taxon>
        <taxon>Anthemidinae</taxon>
        <taxon>Tanacetum</taxon>
    </lineage>
</organism>
<proteinExistence type="predicted"/>
<gene>
    <name evidence="1" type="ORF">Tci_685899</name>
</gene>
<sequence>MTNKIDTILKAITYRIARALPSDTVKNPKLNVNSTSLVLSAHSYPTEDPQCSTHILGSINTVTIHPKQRNSHDGKPKEIEEEEKNIREDINNNPFVPPDPLVSLITKKVLKLHSFIELLGLEPQLSGTEFVYTKRDDGDVIIIEIVKKNDDSRKEEPKTRGLEVECFDMFLTQSELSYHKYLKCGPIRPIF</sequence>